<dbReference type="Pfam" id="PF21240">
    <property type="entry name" value="Nup98_GLEBS"/>
    <property type="match status" value="1"/>
</dbReference>
<dbReference type="GO" id="GO:0051028">
    <property type="term" value="P:mRNA transport"/>
    <property type="evidence" value="ECO:0007669"/>
    <property type="project" value="UniProtKB-KW"/>
</dbReference>
<dbReference type="PANTHER" id="PTHR23198">
    <property type="entry name" value="NUCLEOPORIN"/>
    <property type="match status" value="1"/>
</dbReference>
<feature type="region of interest" description="Disordered" evidence="18">
    <location>
        <begin position="62"/>
        <end position="93"/>
    </location>
</feature>
<keyword evidence="10" id="KW-0068">Autocatalytic cleavage</keyword>
<proteinExistence type="inferred from homology"/>
<gene>
    <name evidence="21 22 23 24 25" type="primary">LOC117236345</name>
</gene>
<dbReference type="GO" id="GO:0031965">
    <property type="term" value="C:nuclear membrane"/>
    <property type="evidence" value="ECO:0007669"/>
    <property type="project" value="UniProtKB-SubCell"/>
</dbReference>
<keyword evidence="13" id="KW-0653">Protein transport</keyword>
<feature type="domain" description="Peptidase S59" evidence="19">
    <location>
        <begin position="829"/>
        <end position="970"/>
    </location>
</feature>
<dbReference type="FunFam" id="1.10.10.2360:FF:000001">
    <property type="entry name" value="Nuclear pore complex protein Nup98-Nup96"/>
    <property type="match status" value="1"/>
</dbReference>
<dbReference type="RefSeq" id="XP_033355083.1">
    <property type="nucleotide sequence ID" value="XM_033499192.1"/>
</dbReference>
<dbReference type="CTD" id="42816"/>
<dbReference type="InterPro" id="IPR037665">
    <property type="entry name" value="Nucleoporin_S59-like"/>
</dbReference>
<feature type="compositionally biased region" description="Polar residues" evidence="18">
    <location>
        <begin position="66"/>
        <end position="78"/>
    </location>
</feature>
<evidence type="ECO:0000256" key="2">
    <source>
        <dbReference type="ARBA" id="ARBA00004620"/>
    </source>
</evidence>
<evidence type="ECO:0000256" key="12">
    <source>
        <dbReference type="ARBA" id="ARBA00022825"/>
    </source>
</evidence>
<feature type="region of interest" description="Disordered" evidence="18">
    <location>
        <begin position="1"/>
        <end position="28"/>
    </location>
</feature>
<dbReference type="GO" id="GO:0008236">
    <property type="term" value="F:serine-type peptidase activity"/>
    <property type="evidence" value="ECO:0007669"/>
    <property type="project" value="UniProtKB-KW"/>
</dbReference>
<dbReference type="GO" id="GO:0005654">
    <property type="term" value="C:nucleoplasm"/>
    <property type="evidence" value="ECO:0007669"/>
    <property type="project" value="UniProtKB-SubCell"/>
</dbReference>
<dbReference type="Gene3D" id="1.10.10.2360">
    <property type="match status" value="1"/>
</dbReference>
<evidence type="ECO:0000313" key="23">
    <source>
        <dbReference type="RefSeq" id="XP_033355084.1"/>
    </source>
</evidence>
<evidence type="ECO:0000259" key="19">
    <source>
        <dbReference type="PROSITE" id="PS51434"/>
    </source>
</evidence>
<dbReference type="Pfam" id="PF04096">
    <property type="entry name" value="Nucleoporin2"/>
    <property type="match status" value="1"/>
</dbReference>
<accession>A0A6J3KPM8</accession>
<dbReference type="InterPro" id="IPR036903">
    <property type="entry name" value="Nup98_auto-Pept-S59_dom_sf"/>
</dbReference>
<dbReference type="GO" id="GO:0017056">
    <property type="term" value="F:structural constituent of nuclear pore"/>
    <property type="evidence" value="ECO:0007669"/>
    <property type="project" value="InterPro"/>
</dbReference>
<evidence type="ECO:0000256" key="9">
    <source>
        <dbReference type="ARBA" id="ARBA00022801"/>
    </source>
</evidence>
<dbReference type="RefSeq" id="XP_033355086.1">
    <property type="nucleotide sequence ID" value="XM_033499195.1"/>
</dbReference>
<organism evidence="20 21">
    <name type="scientific">Bombus vosnesenskii</name>
    <dbReference type="NCBI Taxonomy" id="207650"/>
    <lineage>
        <taxon>Eukaryota</taxon>
        <taxon>Metazoa</taxon>
        <taxon>Ecdysozoa</taxon>
        <taxon>Arthropoda</taxon>
        <taxon>Hexapoda</taxon>
        <taxon>Insecta</taxon>
        <taxon>Pterygota</taxon>
        <taxon>Neoptera</taxon>
        <taxon>Endopterygota</taxon>
        <taxon>Hymenoptera</taxon>
        <taxon>Apocrita</taxon>
        <taxon>Aculeata</taxon>
        <taxon>Apoidea</taxon>
        <taxon>Anthophila</taxon>
        <taxon>Apidae</taxon>
        <taxon>Bombus</taxon>
        <taxon>Pyrobombus</taxon>
    </lineage>
</organism>
<evidence type="ECO:0000256" key="6">
    <source>
        <dbReference type="ARBA" id="ARBA00022448"/>
    </source>
</evidence>
<evidence type="ECO:0000256" key="8">
    <source>
        <dbReference type="ARBA" id="ARBA00022737"/>
    </source>
</evidence>
<dbReference type="FunFam" id="3.30.1610.10:FF:000001">
    <property type="entry name" value="Nuclear pore complex protein Nup98-Nup96"/>
    <property type="match status" value="1"/>
</dbReference>
<dbReference type="PROSITE" id="PS51434">
    <property type="entry name" value="NUP_C"/>
    <property type="match status" value="1"/>
</dbReference>
<dbReference type="InterPro" id="IPR021967">
    <property type="entry name" value="Nup98_C"/>
</dbReference>
<keyword evidence="6" id="KW-0813">Transport</keyword>
<reference evidence="21 22" key="1">
    <citation type="submission" date="2025-04" db="UniProtKB">
        <authorList>
            <consortium name="RefSeq"/>
        </authorList>
    </citation>
    <scope>IDENTIFICATION</scope>
    <source>
        <tissue evidence="21 22">Muscle</tissue>
    </source>
</reference>
<dbReference type="Pfam" id="PF12110">
    <property type="entry name" value="Nup96"/>
    <property type="match status" value="1"/>
</dbReference>
<dbReference type="GO" id="GO:0044614">
    <property type="term" value="C:nuclear pore cytoplasmic filaments"/>
    <property type="evidence" value="ECO:0007669"/>
    <property type="project" value="TreeGrafter"/>
</dbReference>
<dbReference type="GO" id="GO:0006606">
    <property type="term" value="P:protein import into nucleus"/>
    <property type="evidence" value="ECO:0007669"/>
    <property type="project" value="UniProtKB-ARBA"/>
</dbReference>
<evidence type="ECO:0000313" key="24">
    <source>
        <dbReference type="RefSeq" id="XP_033355085.1"/>
    </source>
</evidence>
<evidence type="ECO:0000313" key="20">
    <source>
        <dbReference type="Proteomes" id="UP000504631"/>
    </source>
</evidence>
<keyword evidence="14" id="KW-0811">Translocation</keyword>
<evidence type="ECO:0000256" key="7">
    <source>
        <dbReference type="ARBA" id="ARBA00022670"/>
    </source>
</evidence>
<dbReference type="RefSeq" id="XP_033355085.1">
    <property type="nucleotide sequence ID" value="XM_033499194.1"/>
</dbReference>
<feature type="compositionally biased region" description="Low complexity" evidence="18">
    <location>
        <begin position="84"/>
        <end position="93"/>
    </location>
</feature>
<dbReference type="GO" id="GO:0008139">
    <property type="term" value="F:nuclear localization sequence binding"/>
    <property type="evidence" value="ECO:0007669"/>
    <property type="project" value="TreeGrafter"/>
</dbReference>
<dbReference type="GO" id="GO:0000973">
    <property type="term" value="P:post-transcriptional tethering of RNA polymerase II gene DNA at nuclear periphery"/>
    <property type="evidence" value="ECO:0007669"/>
    <property type="project" value="TreeGrafter"/>
</dbReference>
<comment type="similarity">
    <text evidence="4">Belongs to the nucleoporin GLFG family.</text>
</comment>
<protein>
    <recommendedName>
        <fullName evidence="5">Nuclear pore complex protein Nup98-Nup96</fullName>
    </recommendedName>
</protein>
<name>A0A6J3KPM8_9HYME</name>
<dbReference type="GO" id="GO:0003723">
    <property type="term" value="F:RNA binding"/>
    <property type="evidence" value="ECO:0007669"/>
    <property type="project" value="TreeGrafter"/>
</dbReference>
<keyword evidence="17" id="KW-0539">Nucleus</keyword>
<evidence type="ECO:0000256" key="14">
    <source>
        <dbReference type="ARBA" id="ARBA00023010"/>
    </source>
</evidence>
<dbReference type="KEGG" id="bvk:117236345"/>
<feature type="compositionally biased region" description="Polar residues" evidence="18">
    <location>
        <begin position="124"/>
        <end position="157"/>
    </location>
</feature>
<dbReference type="Gene3D" id="3.30.1610.10">
    <property type="entry name" value="Peptidase S59, nucleoporin"/>
    <property type="match status" value="1"/>
</dbReference>
<dbReference type="InterPro" id="IPR007230">
    <property type="entry name" value="Nup98_auto-Pept-S59_dom"/>
</dbReference>
<evidence type="ECO:0000256" key="13">
    <source>
        <dbReference type="ARBA" id="ARBA00022927"/>
    </source>
</evidence>
<evidence type="ECO:0000256" key="11">
    <source>
        <dbReference type="ARBA" id="ARBA00022816"/>
    </source>
</evidence>
<evidence type="ECO:0000313" key="21">
    <source>
        <dbReference type="RefSeq" id="XP_033355082.1"/>
    </source>
</evidence>
<keyword evidence="16" id="KW-0472">Membrane</keyword>
<dbReference type="GO" id="GO:0034398">
    <property type="term" value="P:telomere tethering at nuclear periphery"/>
    <property type="evidence" value="ECO:0007669"/>
    <property type="project" value="TreeGrafter"/>
</dbReference>
<dbReference type="Proteomes" id="UP000504631">
    <property type="component" value="Unplaced"/>
</dbReference>
<comment type="subcellular location">
    <subcellularLocation>
        <location evidence="2">Nucleus membrane</location>
        <topology evidence="2">Peripheral membrane protein</topology>
        <orientation evidence="2">Nucleoplasmic side</orientation>
    </subcellularLocation>
    <subcellularLocation>
        <location evidence="1">Nucleus</location>
        <location evidence="1">Nuclear pore complex</location>
    </subcellularLocation>
    <subcellularLocation>
        <location evidence="3">Nucleus</location>
        <location evidence="3">Nucleoplasm</location>
    </subcellularLocation>
</comment>
<evidence type="ECO:0000256" key="5">
    <source>
        <dbReference type="ARBA" id="ARBA00013472"/>
    </source>
</evidence>
<evidence type="ECO:0000256" key="18">
    <source>
        <dbReference type="SAM" id="MobiDB-lite"/>
    </source>
</evidence>
<dbReference type="SUPFAM" id="SSF82215">
    <property type="entry name" value="C-terminal autoproteolytic domain of nucleoporin nup98"/>
    <property type="match status" value="1"/>
</dbReference>
<dbReference type="Gene3D" id="1.25.40.690">
    <property type="match status" value="1"/>
</dbReference>
<dbReference type="GeneID" id="117236345"/>
<feature type="compositionally biased region" description="Polar residues" evidence="18">
    <location>
        <begin position="649"/>
        <end position="669"/>
    </location>
</feature>
<feature type="region of interest" description="Disordered" evidence="18">
    <location>
        <begin position="649"/>
        <end position="680"/>
    </location>
</feature>
<evidence type="ECO:0000313" key="25">
    <source>
        <dbReference type="RefSeq" id="XP_033355086.1"/>
    </source>
</evidence>
<dbReference type="GO" id="GO:0006405">
    <property type="term" value="P:RNA export from nucleus"/>
    <property type="evidence" value="ECO:0007669"/>
    <property type="project" value="TreeGrafter"/>
</dbReference>
<dbReference type="RefSeq" id="XP_033355084.1">
    <property type="nucleotide sequence ID" value="XM_033499193.1"/>
</dbReference>
<evidence type="ECO:0000256" key="3">
    <source>
        <dbReference type="ARBA" id="ARBA00004642"/>
    </source>
</evidence>
<dbReference type="GO" id="GO:0006508">
    <property type="term" value="P:proteolysis"/>
    <property type="evidence" value="ECO:0007669"/>
    <property type="project" value="UniProtKB-KW"/>
</dbReference>
<evidence type="ECO:0000256" key="16">
    <source>
        <dbReference type="ARBA" id="ARBA00023136"/>
    </source>
</evidence>
<keyword evidence="9" id="KW-0378">Hydrolase</keyword>
<dbReference type="RefSeq" id="XP_033355082.1">
    <property type="nucleotide sequence ID" value="XM_033499191.1"/>
</dbReference>
<keyword evidence="20" id="KW-1185">Reference proteome</keyword>
<evidence type="ECO:0000256" key="15">
    <source>
        <dbReference type="ARBA" id="ARBA00023132"/>
    </source>
</evidence>
<keyword evidence="7" id="KW-0645">Protease</keyword>
<keyword evidence="8" id="KW-0677">Repeat</keyword>
<feature type="compositionally biased region" description="Polar residues" evidence="18">
    <location>
        <begin position="1"/>
        <end position="23"/>
    </location>
</feature>
<keyword evidence="11" id="KW-0509">mRNA transport</keyword>
<feature type="region of interest" description="Disordered" evidence="18">
    <location>
        <begin position="123"/>
        <end position="159"/>
    </location>
</feature>
<evidence type="ECO:0000256" key="10">
    <source>
        <dbReference type="ARBA" id="ARBA00022813"/>
    </source>
</evidence>
<dbReference type="PANTHER" id="PTHR23198:SF6">
    <property type="entry name" value="NUCLEAR PORE COMPLEX PROTEIN NUP98-NUP96"/>
    <property type="match status" value="1"/>
</dbReference>
<evidence type="ECO:0000313" key="22">
    <source>
        <dbReference type="RefSeq" id="XP_033355083.1"/>
    </source>
</evidence>
<evidence type="ECO:0000256" key="4">
    <source>
        <dbReference type="ARBA" id="ARBA00008926"/>
    </source>
</evidence>
<sequence>MFGQTGNTSFSSFNTPTQSSPFGQSAFGKPITTTSFGSGATPVFGSGNTSLFSSKPAGSTTGGLFGNTTTPPAFTQPSFGGFGTTNTNTNLFGSQQNASTNLFGTNTATSAFGQSNKPAGFGFGTTSGTNLFGQPQQSAQQTTPFGQSSTTGNTNLFGATPGFGNANTATTSITGTVVKFAPMITTDSMSKNGISHTISVRHCCIATMKEYESKSYEELRFEDYSVGRKGPSTGIFGAPAQPSPFGNAGAGTSTATTGFGGMSAGFGATTQSGSSGLFGKPISTFGTPSTTTTNNFAFNSTPSTNLFGSNTQNKPFGNLSTAAAPTPLFATSNTNQTAGTGFGGINTGQNTAFGSAFGSTQPNQSIGLFNQNKSAFNAPSTSSSTGFSTFGQTPMSNTGTPLFCSKSTGTIGFGVNSTFGSTAPSTFGTAPGFNAGQNSGTSLFNTPFKPAGQTSGFSFGSTSTPSSGLGTNTGLMLGSGSTLFGQQKSGGLFGNSGNNAPFNTSGTFGSSTFGNNTNVGTGIGTGLLGAGNTTNQVKSSGTVPVHQQILALVSAPFGDSPLLKNLLPASGKTEELLKPANAPSKLMNGQQYKVTADNKSPKIKAKVVTPAQLSKKSMFEGLEEEDPLSEAFQPRPNAKRLVLRPKSISNSIVPSPTESSQTVGKNLQSPGKGEEKSSVTNTYIENTTIETVDKENHSQDNNRQLVNDRRSSLSWLKTSLPRNAKNLDEESYEAQRSLFSSPNALSEEMINNTVTELRPYANANSSNQKCSEINTSVDTSLKNSSLVDKTCTDIVTQNSDSSQELDESSFSTLQTSSWKPNAAKVTLKRAGYYTIPPLDKLDEYVRGETCIVPNFTVGREDYGNVYFPESFDIYGLNLDEIVHFRHKEVIIYPDDEKKPPIGEGLNRKAQVTLDQVWPHDKSLHKPITDPQRLAAMDYEEKLRRVSAKHDTRFLEYRPETGSWVFKVDHFSKYGLSDSDEEDNNVPTANDTKRLKLCATQQKCATKQEQSKVVSNKDTSKANGLKTANTDYSDLDARGLLLEAIVSRRSFRTDQNREKQLPISPTGENARILGTDSHKLQLMKASFFDGSDEEINEAYDQESNRALFLSDRRSSLRCFTNTPQKLDEDQDYEPIYSPMLRSNLTIHRTPTIAYEESTLSKTDSKLKRSMDIVAKTSTMYEKGLPDPSITPVTTILRCISEVIPLSKSIIHKLESRSVADIGIQMGRRFKPSWGRGLTLLTLSTKKQADDVLLNNSFEQIGSYVCGRSPEDTTSVGIVQRIQILGGSGTGEERIKTFKESIEGHLKIQLSHRVMNPDEDCLIFDVDTDINKASMALHAHCSLAEEFAEQFATDSFASYVANVWKLCVALWGNLPDINVATENSEDHSVVIARREAIGQWLRNVIRKTLVLEDTDINYETKILLLLSAFELEEACKIAREMGDHCLALLMAQLCSGMPIKVLTQQQIALWQNAGVDENLSLDRLKLFALVAGEPPSKHCPINVCEGFDWKRALAVHLWYFSSPTASIRDILDIYEASFDTTKTNDVYTSIPKPEYKGNNFELEINNGKPIYDLCFHLLKLFCTGNHTLGELLNPATHTADPMDYRLSWLMQQVLLALGYSHLSEHVAILTHVNFATQLEAYDLWHWAIFVMLHLKDAAKRKTAVMNLLQRHVEIDDASDCPDFIERETFLREELGIPSIWIHHAKAVKSYVAKRYGKAAFYFIQAEQWNKAHEIIIEYLAADVIINENYDYLRSLLRPLTPLECSSTISGWSYQGQLLWEYMEITMNVESLLRNADPRGISSKLESLKQRLSNLPSKINQFPCLTAKHRLCQAEIAKRTIHLARNLLQLNENKSTSIYQLVSQLPLPEDYAQQELRFVINMCVNEIIY</sequence>
<evidence type="ECO:0000256" key="1">
    <source>
        <dbReference type="ARBA" id="ARBA00004567"/>
    </source>
</evidence>
<keyword evidence="15" id="KW-0906">Nuclear pore complex</keyword>
<evidence type="ECO:0000256" key="17">
    <source>
        <dbReference type="ARBA" id="ARBA00023242"/>
    </source>
</evidence>
<keyword evidence="12" id="KW-0720">Serine protease</keyword>